<reference evidence="1 2" key="1">
    <citation type="journal article" date="2018" name="Front. Plant Sci.">
        <title>Red Clover (Trifolium pratense) and Zigzag Clover (T. medium) - A Picture of Genomic Similarities and Differences.</title>
        <authorList>
            <person name="Dluhosova J."/>
            <person name="Istvanek J."/>
            <person name="Nedelnik J."/>
            <person name="Repkova J."/>
        </authorList>
    </citation>
    <scope>NUCLEOTIDE SEQUENCE [LARGE SCALE GENOMIC DNA]</scope>
    <source>
        <strain evidence="2">cv. 10/8</strain>
        <tissue evidence="1">Leaf</tissue>
    </source>
</reference>
<keyword evidence="2" id="KW-1185">Reference proteome</keyword>
<gene>
    <name evidence="1" type="ORF">A2U01_0002687</name>
</gene>
<comment type="caution">
    <text evidence="1">The sequence shown here is derived from an EMBL/GenBank/DDBJ whole genome shotgun (WGS) entry which is preliminary data.</text>
</comment>
<dbReference type="EMBL" id="LXQA010002925">
    <property type="protein sequence ID" value="MCH81893.1"/>
    <property type="molecule type" value="Genomic_DNA"/>
</dbReference>
<dbReference type="Proteomes" id="UP000265520">
    <property type="component" value="Unassembled WGS sequence"/>
</dbReference>
<evidence type="ECO:0000313" key="1">
    <source>
        <dbReference type="EMBL" id="MCH81893.1"/>
    </source>
</evidence>
<accession>A0A392M495</accession>
<sequence length="153" mass="17718">KARSSKFHRKEKEKVAYVETSINDDEYDINYEDVEDNEVNVAELKSGPPYTWTVQKALNEGRLKFDEKAKPQMKVDSDPLQVAEASYVEPFECLVMEAMEVTQILAVPEEEYTEKIKVLYPQAEEELVDFLNRCKLNNKEVMLCPRCSVVCDK</sequence>
<evidence type="ECO:0000313" key="2">
    <source>
        <dbReference type="Proteomes" id="UP000265520"/>
    </source>
</evidence>
<name>A0A392M495_9FABA</name>
<feature type="non-terminal residue" evidence="1">
    <location>
        <position position="1"/>
    </location>
</feature>
<protein>
    <submittedName>
        <fullName evidence="1">Uncharacterized protein</fullName>
    </submittedName>
</protein>
<organism evidence="1 2">
    <name type="scientific">Trifolium medium</name>
    <dbReference type="NCBI Taxonomy" id="97028"/>
    <lineage>
        <taxon>Eukaryota</taxon>
        <taxon>Viridiplantae</taxon>
        <taxon>Streptophyta</taxon>
        <taxon>Embryophyta</taxon>
        <taxon>Tracheophyta</taxon>
        <taxon>Spermatophyta</taxon>
        <taxon>Magnoliopsida</taxon>
        <taxon>eudicotyledons</taxon>
        <taxon>Gunneridae</taxon>
        <taxon>Pentapetalae</taxon>
        <taxon>rosids</taxon>
        <taxon>fabids</taxon>
        <taxon>Fabales</taxon>
        <taxon>Fabaceae</taxon>
        <taxon>Papilionoideae</taxon>
        <taxon>50 kb inversion clade</taxon>
        <taxon>NPAAA clade</taxon>
        <taxon>Hologalegina</taxon>
        <taxon>IRL clade</taxon>
        <taxon>Trifolieae</taxon>
        <taxon>Trifolium</taxon>
    </lineage>
</organism>
<proteinExistence type="predicted"/>
<dbReference type="AlphaFoldDB" id="A0A392M495"/>